<dbReference type="Pfam" id="PF00588">
    <property type="entry name" value="SpoU_methylase"/>
    <property type="match status" value="1"/>
</dbReference>
<keyword evidence="4" id="KW-0949">S-adenosyl-L-methionine</keyword>
<gene>
    <name evidence="6" type="ORF">MESMUL_01490</name>
</gene>
<dbReference type="Gene3D" id="1.10.8.590">
    <property type="match status" value="1"/>
</dbReference>
<comment type="caution">
    <text evidence="6">The sequence shown here is derived from an EMBL/GenBank/DDBJ whole genome shotgun (WGS) entry which is preliminary data.</text>
</comment>
<accession>A0A388S961</accession>
<name>A0A388S961_9BURK</name>
<evidence type="ECO:0000313" key="6">
    <source>
        <dbReference type="EMBL" id="GBO92795.1"/>
    </source>
</evidence>
<dbReference type="InterPro" id="IPR029028">
    <property type="entry name" value="Alpha/beta_knot_MTases"/>
</dbReference>
<protein>
    <submittedName>
        <fullName evidence="6">Methyltransferase</fullName>
    </submittedName>
</protein>
<evidence type="ECO:0000256" key="2">
    <source>
        <dbReference type="ARBA" id="ARBA00022603"/>
    </source>
</evidence>
<dbReference type="InterPro" id="IPR029026">
    <property type="entry name" value="tRNA_m1G_MTases_N"/>
</dbReference>
<keyword evidence="7" id="KW-1185">Reference proteome</keyword>
<organism evidence="6 7">
    <name type="scientific">Mesosutterella multiformis</name>
    <dbReference type="NCBI Taxonomy" id="2259133"/>
    <lineage>
        <taxon>Bacteria</taxon>
        <taxon>Pseudomonadati</taxon>
        <taxon>Pseudomonadota</taxon>
        <taxon>Betaproteobacteria</taxon>
        <taxon>Burkholderiales</taxon>
        <taxon>Sutterellaceae</taxon>
        <taxon>Mesosutterella</taxon>
    </lineage>
</organism>
<dbReference type="PIRSF" id="PIRSF004808">
    <property type="entry name" value="LasT"/>
    <property type="match status" value="1"/>
</dbReference>
<evidence type="ECO:0000256" key="3">
    <source>
        <dbReference type="ARBA" id="ARBA00022679"/>
    </source>
</evidence>
<evidence type="ECO:0000313" key="7">
    <source>
        <dbReference type="Proteomes" id="UP000266091"/>
    </source>
</evidence>
<dbReference type="Proteomes" id="UP000266091">
    <property type="component" value="Unassembled WGS sequence"/>
</dbReference>
<dbReference type="EMBL" id="BGZJ01000001">
    <property type="protein sequence ID" value="GBO92795.1"/>
    <property type="molecule type" value="Genomic_DNA"/>
</dbReference>
<dbReference type="GO" id="GO:0005829">
    <property type="term" value="C:cytosol"/>
    <property type="evidence" value="ECO:0007669"/>
    <property type="project" value="TreeGrafter"/>
</dbReference>
<dbReference type="Gene3D" id="3.40.1280.10">
    <property type="match status" value="1"/>
</dbReference>
<dbReference type="GO" id="GO:0008173">
    <property type="term" value="F:RNA methyltransferase activity"/>
    <property type="evidence" value="ECO:0007669"/>
    <property type="project" value="InterPro"/>
</dbReference>
<dbReference type="InterPro" id="IPR004384">
    <property type="entry name" value="RNA_MeTrfase_TrmJ/LasT"/>
</dbReference>
<evidence type="ECO:0000256" key="1">
    <source>
        <dbReference type="ARBA" id="ARBA00007228"/>
    </source>
</evidence>
<dbReference type="PANTHER" id="PTHR42786">
    <property type="entry name" value="TRNA/RRNA METHYLTRANSFERASE"/>
    <property type="match status" value="1"/>
</dbReference>
<keyword evidence="2 6" id="KW-0489">Methyltransferase</keyword>
<dbReference type="PANTHER" id="PTHR42786:SF1">
    <property type="entry name" value="TRNA (CYTIDINE_URIDINE-2'-O-)-METHYLTRANSFERASE TRMJ"/>
    <property type="match status" value="1"/>
</dbReference>
<evidence type="ECO:0000256" key="4">
    <source>
        <dbReference type="ARBA" id="ARBA00022691"/>
    </source>
</evidence>
<dbReference type="GO" id="GO:0002128">
    <property type="term" value="P:tRNA nucleoside ribose methylation"/>
    <property type="evidence" value="ECO:0007669"/>
    <property type="project" value="TreeGrafter"/>
</dbReference>
<dbReference type="GO" id="GO:0003723">
    <property type="term" value="F:RNA binding"/>
    <property type="evidence" value="ECO:0007669"/>
    <property type="project" value="InterPro"/>
</dbReference>
<reference evidence="6 7" key="1">
    <citation type="journal article" date="2018" name="Int. J. Syst. Evol. Microbiol.">
        <title>Mesosutterella multiformis gen. nov., sp. nov., a member of the family Sutterellaceae and Sutterella megalosphaeroides sp. nov., isolated from human faeces.</title>
        <authorList>
            <person name="Sakamoto M."/>
            <person name="Ikeyama N."/>
            <person name="Kunihiro T."/>
            <person name="Iino T."/>
            <person name="Yuki M."/>
            <person name="Ohkuma M."/>
        </authorList>
    </citation>
    <scope>NUCLEOTIDE SEQUENCE [LARGE SCALE GENOMIC DNA]</scope>
    <source>
        <strain evidence="6 7">4NBBH2</strain>
    </source>
</reference>
<comment type="similarity">
    <text evidence="1">Belongs to the class IV-like SAM-binding methyltransferase superfamily. RNA methyltransferase TrmH family.</text>
</comment>
<dbReference type="InterPro" id="IPR001537">
    <property type="entry name" value="SpoU_MeTrfase"/>
</dbReference>
<keyword evidence="3 6" id="KW-0808">Transferase</keyword>
<dbReference type="AlphaFoldDB" id="A0A388S961"/>
<feature type="domain" description="tRNA/rRNA methyltransferase SpoU type" evidence="5">
    <location>
        <begin position="16"/>
        <end position="170"/>
    </location>
</feature>
<dbReference type="RefSeq" id="WP_238691360.1">
    <property type="nucleotide sequence ID" value="NZ_BGZJ01000001.1"/>
</dbReference>
<dbReference type="CDD" id="cd18093">
    <property type="entry name" value="SpoU-like_TrmJ"/>
    <property type="match status" value="1"/>
</dbReference>
<evidence type="ECO:0000259" key="5">
    <source>
        <dbReference type="Pfam" id="PF00588"/>
    </source>
</evidence>
<sequence>MREYQEMQTPNKASRVRFVLCDPSLPANIGAAARAIKTMGFRDLWVVNPKHPDYREHPDAIALSTSSVDVLRESHSVATLTEALNGVTFAWALSGYDREYGPPIEELRSAASRACDFLASEPGDIAFVFGTERSGLTNAEIEVCQGIAAIPADPESPSLNLAQSVQVTAYELHMTERSRAGEEGKLYDWETRFDRDPPAEVPAIEGFLEHWARAMTACGALNSAEPKFLMPMTRRIIARAGLTQPEVDMLRGVCAAIICPKTERKGQKKAGKKSELK</sequence>
<dbReference type="SUPFAM" id="SSF75217">
    <property type="entry name" value="alpha/beta knot"/>
    <property type="match status" value="1"/>
</dbReference>
<proteinExistence type="inferred from homology"/>